<dbReference type="Pfam" id="PF17219">
    <property type="entry name" value="YAF2_RYBP"/>
    <property type="match status" value="1"/>
</dbReference>
<evidence type="ECO:0000313" key="11">
    <source>
        <dbReference type="Proteomes" id="UP000695007"/>
    </source>
</evidence>
<evidence type="ECO:0000256" key="6">
    <source>
        <dbReference type="ARBA" id="ARBA00023163"/>
    </source>
</evidence>
<evidence type="ECO:0000256" key="9">
    <source>
        <dbReference type="SAM" id="MobiDB-lite"/>
    </source>
</evidence>
<keyword evidence="5" id="KW-0805">Transcription regulation</keyword>
<dbReference type="PROSITE" id="PS01358">
    <property type="entry name" value="ZF_RANBP2_1"/>
    <property type="match status" value="1"/>
</dbReference>
<dbReference type="KEGG" id="csol:105360577"/>
<accession>A0AAJ6YD14</accession>
<gene>
    <name evidence="12" type="primary">LOC105360577</name>
</gene>
<dbReference type="SUPFAM" id="SSF90209">
    <property type="entry name" value="Ran binding protein zinc finger-like"/>
    <property type="match status" value="1"/>
</dbReference>
<evidence type="ECO:0000256" key="4">
    <source>
        <dbReference type="ARBA" id="ARBA00022833"/>
    </source>
</evidence>
<feature type="region of interest" description="Disordered" evidence="9">
    <location>
        <begin position="73"/>
        <end position="182"/>
    </location>
</feature>
<organism evidence="11 12">
    <name type="scientific">Ceratosolen solmsi marchali</name>
    <dbReference type="NCBI Taxonomy" id="326594"/>
    <lineage>
        <taxon>Eukaryota</taxon>
        <taxon>Metazoa</taxon>
        <taxon>Ecdysozoa</taxon>
        <taxon>Arthropoda</taxon>
        <taxon>Hexapoda</taxon>
        <taxon>Insecta</taxon>
        <taxon>Pterygota</taxon>
        <taxon>Neoptera</taxon>
        <taxon>Endopterygota</taxon>
        <taxon>Hymenoptera</taxon>
        <taxon>Apocrita</taxon>
        <taxon>Proctotrupomorpha</taxon>
        <taxon>Chalcidoidea</taxon>
        <taxon>Agaonidae</taxon>
        <taxon>Agaoninae</taxon>
        <taxon>Ceratosolen</taxon>
    </lineage>
</organism>
<sequence length="182" mass="19819">MNHSGSGKRQAKVLEENYWDCSVCTYRNTAEAFKCLMCDVRKGTSTRKPRINPQLVAQQRNGRQVAQQQYVPLLKPGKKEGGSGSSTTSGGGGSLSKDGRHKLDKPRRKSRHPPRLKNIDRSTAQSNEVTVNNVTVVITEYKPKVKKGSSDQSGLSSSASSENGSQHDSNQDSRSLDIGTDA</sequence>
<dbReference type="InterPro" id="IPR036443">
    <property type="entry name" value="Znf_RanBP2_sf"/>
</dbReference>
<keyword evidence="6" id="KW-0804">Transcription</keyword>
<dbReference type="GO" id="GO:0005634">
    <property type="term" value="C:nucleus"/>
    <property type="evidence" value="ECO:0007669"/>
    <property type="project" value="UniProtKB-SubCell"/>
</dbReference>
<protein>
    <submittedName>
        <fullName evidence="12">RING1 and YY1-binding protein isoform X1</fullName>
    </submittedName>
</protein>
<dbReference type="InterPro" id="IPR033774">
    <property type="entry name" value="YAF2_RYBP"/>
</dbReference>
<dbReference type="InterPro" id="IPR039958">
    <property type="entry name" value="RYBP/YAF2"/>
</dbReference>
<dbReference type="GeneID" id="105360577"/>
<dbReference type="FunFam" id="4.10.1060.10:FF:000009">
    <property type="entry name" value="YY1 associated factor 2"/>
    <property type="match status" value="1"/>
</dbReference>
<keyword evidence="4" id="KW-0862">Zinc</keyword>
<dbReference type="GO" id="GO:0045893">
    <property type="term" value="P:positive regulation of DNA-templated transcription"/>
    <property type="evidence" value="ECO:0007669"/>
    <property type="project" value="InterPro"/>
</dbReference>
<dbReference type="GO" id="GO:0003677">
    <property type="term" value="F:DNA binding"/>
    <property type="evidence" value="ECO:0007669"/>
    <property type="project" value="TreeGrafter"/>
</dbReference>
<name>A0AAJ6YD14_9HYME</name>
<dbReference type="PANTHER" id="PTHR12920">
    <property type="entry name" value="RYBP AND YAF2-RELATED"/>
    <property type="match status" value="1"/>
</dbReference>
<evidence type="ECO:0000256" key="7">
    <source>
        <dbReference type="ARBA" id="ARBA00023242"/>
    </source>
</evidence>
<feature type="domain" description="RanBP2-type" evidence="10">
    <location>
        <begin position="15"/>
        <end position="44"/>
    </location>
</feature>
<dbReference type="CTD" id="23429"/>
<dbReference type="AlphaFoldDB" id="A0AAJ6YD14"/>
<keyword evidence="11" id="KW-1185">Reference proteome</keyword>
<keyword evidence="3 8" id="KW-0863">Zinc-finger</keyword>
<dbReference type="PROSITE" id="PS50199">
    <property type="entry name" value="ZF_RANBP2_2"/>
    <property type="match status" value="1"/>
</dbReference>
<dbReference type="InterPro" id="IPR001876">
    <property type="entry name" value="Znf_RanBP2"/>
</dbReference>
<dbReference type="GO" id="GO:0008270">
    <property type="term" value="F:zinc ion binding"/>
    <property type="evidence" value="ECO:0007669"/>
    <property type="project" value="UniProtKB-KW"/>
</dbReference>
<dbReference type="GO" id="GO:0003712">
    <property type="term" value="F:transcription coregulator activity"/>
    <property type="evidence" value="ECO:0007669"/>
    <property type="project" value="TreeGrafter"/>
</dbReference>
<evidence type="ECO:0000256" key="5">
    <source>
        <dbReference type="ARBA" id="ARBA00023015"/>
    </source>
</evidence>
<dbReference type="Pfam" id="PF00641">
    <property type="entry name" value="Zn_ribbon_RanBP"/>
    <property type="match status" value="1"/>
</dbReference>
<feature type="compositionally biased region" description="Low complexity" evidence="9">
    <location>
        <begin position="150"/>
        <end position="164"/>
    </location>
</feature>
<evidence type="ECO:0000259" key="10">
    <source>
        <dbReference type="PROSITE" id="PS50199"/>
    </source>
</evidence>
<evidence type="ECO:0000256" key="3">
    <source>
        <dbReference type="ARBA" id="ARBA00022771"/>
    </source>
</evidence>
<evidence type="ECO:0000256" key="8">
    <source>
        <dbReference type="PROSITE-ProRule" id="PRU00322"/>
    </source>
</evidence>
<dbReference type="PANTHER" id="PTHR12920:SF4">
    <property type="entry name" value="GEO03726P1"/>
    <property type="match status" value="1"/>
</dbReference>
<keyword evidence="7" id="KW-0539">Nucleus</keyword>
<comment type="subcellular location">
    <subcellularLocation>
        <location evidence="1">Nucleus</location>
    </subcellularLocation>
</comment>
<reference evidence="12" key="1">
    <citation type="submission" date="2025-08" db="UniProtKB">
        <authorList>
            <consortium name="RefSeq"/>
        </authorList>
    </citation>
    <scope>IDENTIFICATION</scope>
</reference>
<keyword evidence="2" id="KW-0479">Metal-binding</keyword>
<dbReference type="Gene3D" id="4.10.1060.10">
    <property type="entry name" value="Zinc finger, RanBP2-type"/>
    <property type="match status" value="1"/>
</dbReference>
<dbReference type="RefSeq" id="XP_011495819.1">
    <property type="nucleotide sequence ID" value="XM_011497517.1"/>
</dbReference>
<feature type="compositionally biased region" description="Basic residues" evidence="9">
    <location>
        <begin position="99"/>
        <end position="115"/>
    </location>
</feature>
<dbReference type="SMART" id="SM00547">
    <property type="entry name" value="ZnF_RBZ"/>
    <property type="match status" value="1"/>
</dbReference>
<evidence type="ECO:0000256" key="1">
    <source>
        <dbReference type="ARBA" id="ARBA00004123"/>
    </source>
</evidence>
<evidence type="ECO:0000256" key="2">
    <source>
        <dbReference type="ARBA" id="ARBA00022723"/>
    </source>
</evidence>
<dbReference type="Proteomes" id="UP000695007">
    <property type="component" value="Unplaced"/>
</dbReference>
<evidence type="ECO:0000313" key="12">
    <source>
        <dbReference type="RefSeq" id="XP_011495819.1"/>
    </source>
</evidence>
<proteinExistence type="predicted"/>